<sequence>MPQPIFAQAARDLRLAGTHAKRLAVYVHPVADA</sequence>
<dbReference type="KEGG" id="spse:SULPSESMR1_01357"/>
<keyword evidence="2" id="KW-1185">Reference proteome</keyword>
<evidence type="ECO:0000313" key="1">
    <source>
        <dbReference type="EMBL" id="ASM72177.1"/>
    </source>
</evidence>
<dbReference type="AlphaFoldDB" id="A0A221K008"/>
<evidence type="ECO:0000313" key="2">
    <source>
        <dbReference type="Proteomes" id="UP000199754"/>
    </source>
</evidence>
<dbReference type="EMBL" id="CP022415">
    <property type="protein sequence ID" value="ASM72177.1"/>
    <property type="molecule type" value="Genomic_DNA"/>
</dbReference>
<protein>
    <submittedName>
        <fullName evidence="1">Uncharacterized protein</fullName>
    </submittedName>
</protein>
<name>A0A221K008_9RHOB</name>
<proteinExistence type="predicted"/>
<reference evidence="1 2" key="1">
    <citation type="submission" date="2017-07" db="EMBL/GenBank/DDBJ databases">
        <title>Genome Sequence of Sulfitobacter pseudonitzschiae Strain SMR1 Isolated from a culture of the Diatom Skeletonema marinoi.</title>
        <authorList>
            <person name="Topel M."/>
            <person name="Pinder M.I.M."/>
            <person name="Johansson O.N."/>
            <person name="Kourtchenko O."/>
            <person name="Godhe A."/>
            <person name="Clarke A.K."/>
        </authorList>
    </citation>
    <scope>NUCLEOTIDE SEQUENCE [LARGE SCALE GENOMIC DNA]</scope>
    <source>
        <strain evidence="1 2">SMR1</strain>
    </source>
</reference>
<dbReference type="Proteomes" id="UP000199754">
    <property type="component" value="Chromosome"/>
</dbReference>
<gene>
    <name evidence="1" type="ORF">SULPSESMR1_01357</name>
</gene>
<organism evidence="1 2">
    <name type="scientific">Pseudosulfitobacter pseudonitzschiae</name>
    <dbReference type="NCBI Taxonomy" id="1402135"/>
    <lineage>
        <taxon>Bacteria</taxon>
        <taxon>Pseudomonadati</taxon>
        <taxon>Pseudomonadota</taxon>
        <taxon>Alphaproteobacteria</taxon>
        <taxon>Rhodobacterales</taxon>
        <taxon>Roseobacteraceae</taxon>
        <taxon>Pseudosulfitobacter</taxon>
    </lineage>
</organism>
<accession>A0A221K008</accession>